<sequence length="238" mass="25086">MKISALSAASGVPVPTIKYYLREALLPPGISLSRTQAAYGQEHVERLRLIRALIDVGGLGIGEVAAVLAVIDGPTAPRLDVLDAAQSALPSVVRSQPAQRPGAEGAMAPGPELEPGAAESARPSEGPAARWLRARGWRIDAPHGLVEDLEAAWSACDATGLGLDAARLDAYADAVEEIARIDIASVPSQKDRAVRQVVLGTVLVDPLLAVLRRLAQQHLSIAEESGRAEEQRRGGEER</sequence>
<dbReference type="PANTHER" id="PTHR30204">
    <property type="entry name" value="REDOX-CYCLING DRUG-SENSING TRANSCRIPTIONAL ACTIVATOR SOXR"/>
    <property type="match status" value="1"/>
</dbReference>
<dbReference type="Gene3D" id="1.10.1660.10">
    <property type="match status" value="1"/>
</dbReference>
<dbReference type="EMBL" id="JAKNCJ010000002">
    <property type="protein sequence ID" value="MCL6423121.1"/>
    <property type="molecule type" value="Genomic_DNA"/>
</dbReference>
<evidence type="ECO:0000313" key="5">
    <source>
        <dbReference type="Proteomes" id="UP001203761"/>
    </source>
</evidence>
<protein>
    <submittedName>
        <fullName evidence="4">MerR family transcriptional regulator</fullName>
    </submittedName>
</protein>
<dbReference type="SUPFAM" id="SSF46955">
    <property type="entry name" value="Putative DNA-binding domain"/>
    <property type="match status" value="1"/>
</dbReference>
<dbReference type="Pfam" id="PF13411">
    <property type="entry name" value="MerR_1"/>
    <property type="match status" value="1"/>
</dbReference>
<gene>
    <name evidence="4" type="ORF">Bequi_06930</name>
</gene>
<evidence type="ECO:0000259" key="3">
    <source>
        <dbReference type="PROSITE" id="PS50937"/>
    </source>
</evidence>
<feature type="region of interest" description="Disordered" evidence="2">
    <location>
        <begin position="92"/>
        <end position="125"/>
    </location>
</feature>
<reference evidence="4" key="1">
    <citation type="submission" date="2022-02" db="EMBL/GenBank/DDBJ databases">
        <authorList>
            <person name="Lee M."/>
            <person name="Kim S.-J."/>
            <person name="Jung M.-Y."/>
        </authorList>
    </citation>
    <scope>NUCLEOTIDE SEQUENCE</scope>
    <source>
        <strain evidence="4">JHP9</strain>
    </source>
</reference>
<dbReference type="PANTHER" id="PTHR30204:SF98">
    <property type="entry name" value="HTH-TYPE TRANSCRIPTIONAL REGULATOR ADHR"/>
    <property type="match status" value="1"/>
</dbReference>
<dbReference type="Proteomes" id="UP001203761">
    <property type="component" value="Unassembled WGS sequence"/>
</dbReference>
<evidence type="ECO:0000313" key="4">
    <source>
        <dbReference type="EMBL" id="MCL6423121.1"/>
    </source>
</evidence>
<comment type="caution">
    <text evidence="4">The sequence shown here is derived from an EMBL/GenBank/DDBJ whole genome shotgun (WGS) entry which is preliminary data.</text>
</comment>
<dbReference type="CDD" id="cd04780">
    <property type="entry name" value="HTH_MerR-like_sg5"/>
    <property type="match status" value="1"/>
</dbReference>
<keyword evidence="1" id="KW-0238">DNA-binding</keyword>
<name>A0ABT0QZQ1_9MICO</name>
<evidence type="ECO:0000256" key="2">
    <source>
        <dbReference type="SAM" id="MobiDB-lite"/>
    </source>
</evidence>
<dbReference type="PROSITE" id="PS50937">
    <property type="entry name" value="HTH_MERR_2"/>
    <property type="match status" value="1"/>
</dbReference>
<dbReference type="SMART" id="SM00422">
    <property type="entry name" value="HTH_MERR"/>
    <property type="match status" value="1"/>
</dbReference>
<dbReference type="RefSeq" id="WP_249737213.1">
    <property type="nucleotide sequence ID" value="NZ_JAKNCJ010000002.1"/>
</dbReference>
<feature type="domain" description="HTH merR-type" evidence="3">
    <location>
        <begin position="1"/>
        <end position="70"/>
    </location>
</feature>
<dbReference type="PRINTS" id="PR00040">
    <property type="entry name" value="HTHMERR"/>
</dbReference>
<dbReference type="InterPro" id="IPR009061">
    <property type="entry name" value="DNA-bd_dom_put_sf"/>
</dbReference>
<dbReference type="InterPro" id="IPR047057">
    <property type="entry name" value="MerR_fam"/>
</dbReference>
<keyword evidence="5" id="KW-1185">Reference proteome</keyword>
<proteinExistence type="predicted"/>
<dbReference type="InterPro" id="IPR000551">
    <property type="entry name" value="MerR-type_HTH_dom"/>
</dbReference>
<organism evidence="4 5">
    <name type="scientific">Brachybacterium equifaecis</name>
    <dbReference type="NCBI Taxonomy" id="2910770"/>
    <lineage>
        <taxon>Bacteria</taxon>
        <taxon>Bacillati</taxon>
        <taxon>Actinomycetota</taxon>
        <taxon>Actinomycetes</taxon>
        <taxon>Micrococcales</taxon>
        <taxon>Dermabacteraceae</taxon>
        <taxon>Brachybacterium</taxon>
    </lineage>
</organism>
<evidence type="ECO:0000256" key="1">
    <source>
        <dbReference type="ARBA" id="ARBA00023125"/>
    </source>
</evidence>
<accession>A0ABT0QZQ1</accession>